<sequence length="107" mass="12052">MIFTISISIIIFSLAFPSSSPYSPPTSHYHLIATMVMIIISTISSSNNNGTYQVQRRCTSRRNKVKLSIVKDEKKLPFFASIPLCNVKPYRQTSITPDRPSFVVVNI</sequence>
<dbReference type="AlphaFoldDB" id="L1IEI4"/>
<feature type="chain" id="PRO_5011944430" evidence="2">
    <location>
        <begin position="16"/>
        <end position="107"/>
    </location>
</feature>
<keyword evidence="5" id="KW-1185">Reference proteome</keyword>
<evidence type="ECO:0000256" key="1">
    <source>
        <dbReference type="SAM" id="Phobius"/>
    </source>
</evidence>
<accession>L1IEI4</accession>
<evidence type="ECO:0000313" key="3">
    <source>
        <dbReference type="EMBL" id="EKX34245.1"/>
    </source>
</evidence>
<evidence type="ECO:0000313" key="5">
    <source>
        <dbReference type="Proteomes" id="UP000011087"/>
    </source>
</evidence>
<dbReference type="EMBL" id="JH993115">
    <property type="protein sequence ID" value="EKX34245.1"/>
    <property type="molecule type" value="Genomic_DNA"/>
</dbReference>
<reference evidence="4" key="3">
    <citation type="submission" date="2016-03" db="UniProtKB">
        <authorList>
            <consortium name="EnsemblProtists"/>
        </authorList>
    </citation>
    <scope>IDENTIFICATION</scope>
</reference>
<proteinExistence type="predicted"/>
<evidence type="ECO:0000256" key="2">
    <source>
        <dbReference type="SAM" id="SignalP"/>
    </source>
</evidence>
<dbReference type="GeneID" id="17290966"/>
<keyword evidence="2" id="KW-0732">Signal</keyword>
<reference evidence="3 5" key="1">
    <citation type="journal article" date="2012" name="Nature">
        <title>Algal genomes reveal evolutionary mosaicism and the fate of nucleomorphs.</title>
        <authorList>
            <consortium name="DOE Joint Genome Institute"/>
            <person name="Curtis B.A."/>
            <person name="Tanifuji G."/>
            <person name="Burki F."/>
            <person name="Gruber A."/>
            <person name="Irimia M."/>
            <person name="Maruyama S."/>
            <person name="Arias M.C."/>
            <person name="Ball S.G."/>
            <person name="Gile G.H."/>
            <person name="Hirakawa Y."/>
            <person name="Hopkins J.F."/>
            <person name="Kuo A."/>
            <person name="Rensing S.A."/>
            <person name="Schmutz J."/>
            <person name="Symeonidi A."/>
            <person name="Elias M."/>
            <person name="Eveleigh R.J."/>
            <person name="Herman E.K."/>
            <person name="Klute M.J."/>
            <person name="Nakayama T."/>
            <person name="Obornik M."/>
            <person name="Reyes-Prieto A."/>
            <person name="Armbrust E.V."/>
            <person name="Aves S.J."/>
            <person name="Beiko R.G."/>
            <person name="Coutinho P."/>
            <person name="Dacks J.B."/>
            <person name="Durnford D.G."/>
            <person name="Fast N.M."/>
            <person name="Green B.R."/>
            <person name="Grisdale C.J."/>
            <person name="Hempel F."/>
            <person name="Henrissat B."/>
            <person name="Hoppner M.P."/>
            <person name="Ishida K."/>
            <person name="Kim E."/>
            <person name="Koreny L."/>
            <person name="Kroth P.G."/>
            <person name="Liu Y."/>
            <person name="Malik S.B."/>
            <person name="Maier U.G."/>
            <person name="McRose D."/>
            <person name="Mock T."/>
            <person name="Neilson J.A."/>
            <person name="Onodera N.T."/>
            <person name="Poole A.M."/>
            <person name="Pritham E.J."/>
            <person name="Richards T.A."/>
            <person name="Rocap G."/>
            <person name="Roy S.W."/>
            <person name="Sarai C."/>
            <person name="Schaack S."/>
            <person name="Shirato S."/>
            <person name="Slamovits C.H."/>
            <person name="Spencer D.F."/>
            <person name="Suzuki S."/>
            <person name="Worden A.Z."/>
            <person name="Zauner S."/>
            <person name="Barry K."/>
            <person name="Bell C."/>
            <person name="Bharti A.K."/>
            <person name="Crow J.A."/>
            <person name="Grimwood J."/>
            <person name="Kramer R."/>
            <person name="Lindquist E."/>
            <person name="Lucas S."/>
            <person name="Salamov A."/>
            <person name="McFadden G.I."/>
            <person name="Lane C.E."/>
            <person name="Keeling P.J."/>
            <person name="Gray M.W."/>
            <person name="Grigoriev I.V."/>
            <person name="Archibald J.M."/>
        </authorList>
    </citation>
    <scope>NUCLEOTIDE SEQUENCE</scope>
    <source>
        <strain evidence="3 5">CCMP2712</strain>
    </source>
</reference>
<dbReference type="HOGENOM" id="CLU_2215002_0_0_1"/>
<dbReference type="RefSeq" id="XP_005821225.1">
    <property type="nucleotide sequence ID" value="XM_005821168.1"/>
</dbReference>
<evidence type="ECO:0000313" key="4">
    <source>
        <dbReference type="EnsemblProtists" id="EKX34245"/>
    </source>
</evidence>
<dbReference type="EnsemblProtists" id="EKX34245">
    <property type="protein sequence ID" value="EKX34245"/>
    <property type="gene ID" value="GUITHDRAFT_147365"/>
</dbReference>
<feature type="signal peptide" evidence="2">
    <location>
        <begin position="1"/>
        <end position="15"/>
    </location>
</feature>
<keyword evidence="1" id="KW-1133">Transmembrane helix</keyword>
<feature type="transmembrane region" description="Helical" evidence="1">
    <location>
        <begin position="27"/>
        <end position="47"/>
    </location>
</feature>
<gene>
    <name evidence="3" type="ORF">GUITHDRAFT_147365</name>
</gene>
<organism evidence="3">
    <name type="scientific">Guillardia theta (strain CCMP2712)</name>
    <name type="common">Cryptophyte</name>
    <dbReference type="NCBI Taxonomy" id="905079"/>
    <lineage>
        <taxon>Eukaryota</taxon>
        <taxon>Cryptophyceae</taxon>
        <taxon>Pyrenomonadales</taxon>
        <taxon>Geminigeraceae</taxon>
        <taxon>Guillardia</taxon>
    </lineage>
</organism>
<protein>
    <submittedName>
        <fullName evidence="3 4">Uncharacterized protein</fullName>
    </submittedName>
</protein>
<name>L1IEI4_GUITC</name>
<reference evidence="5" key="2">
    <citation type="submission" date="2012-11" db="EMBL/GenBank/DDBJ databases">
        <authorList>
            <person name="Kuo A."/>
            <person name="Curtis B.A."/>
            <person name="Tanifuji G."/>
            <person name="Burki F."/>
            <person name="Gruber A."/>
            <person name="Irimia M."/>
            <person name="Maruyama S."/>
            <person name="Arias M.C."/>
            <person name="Ball S.G."/>
            <person name="Gile G.H."/>
            <person name="Hirakawa Y."/>
            <person name="Hopkins J.F."/>
            <person name="Rensing S.A."/>
            <person name="Schmutz J."/>
            <person name="Symeonidi A."/>
            <person name="Elias M."/>
            <person name="Eveleigh R.J."/>
            <person name="Herman E.K."/>
            <person name="Klute M.J."/>
            <person name="Nakayama T."/>
            <person name="Obornik M."/>
            <person name="Reyes-Prieto A."/>
            <person name="Armbrust E.V."/>
            <person name="Aves S.J."/>
            <person name="Beiko R.G."/>
            <person name="Coutinho P."/>
            <person name="Dacks J.B."/>
            <person name="Durnford D.G."/>
            <person name="Fast N.M."/>
            <person name="Green B.R."/>
            <person name="Grisdale C."/>
            <person name="Hempe F."/>
            <person name="Henrissat B."/>
            <person name="Hoppner M.P."/>
            <person name="Ishida K.-I."/>
            <person name="Kim E."/>
            <person name="Koreny L."/>
            <person name="Kroth P.G."/>
            <person name="Liu Y."/>
            <person name="Malik S.-B."/>
            <person name="Maier U.G."/>
            <person name="McRose D."/>
            <person name="Mock T."/>
            <person name="Neilson J.A."/>
            <person name="Onodera N.T."/>
            <person name="Poole A.M."/>
            <person name="Pritham E.J."/>
            <person name="Richards T.A."/>
            <person name="Rocap G."/>
            <person name="Roy S.W."/>
            <person name="Sarai C."/>
            <person name="Schaack S."/>
            <person name="Shirato S."/>
            <person name="Slamovits C.H."/>
            <person name="Spencer D.F."/>
            <person name="Suzuki S."/>
            <person name="Worden A.Z."/>
            <person name="Zauner S."/>
            <person name="Barry K."/>
            <person name="Bell C."/>
            <person name="Bharti A.K."/>
            <person name="Crow J.A."/>
            <person name="Grimwood J."/>
            <person name="Kramer R."/>
            <person name="Lindquist E."/>
            <person name="Lucas S."/>
            <person name="Salamov A."/>
            <person name="McFadden G.I."/>
            <person name="Lane C.E."/>
            <person name="Keeling P.J."/>
            <person name="Gray M.W."/>
            <person name="Grigoriev I.V."/>
            <person name="Archibald J.M."/>
        </authorList>
    </citation>
    <scope>NUCLEOTIDE SEQUENCE</scope>
    <source>
        <strain evidence="5">CCMP2712</strain>
    </source>
</reference>
<keyword evidence="1" id="KW-0812">Transmembrane</keyword>
<dbReference type="KEGG" id="gtt:GUITHDRAFT_147365"/>
<dbReference type="Proteomes" id="UP000011087">
    <property type="component" value="Unassembled WGS sequence"/>
</dbReference>
<dbReference type="PaxDb" id="55529-EKX34245"/>
<keyword evidence="1" id="KW-0472">Membrane</keyword>